<sequence length="270" mass="31175">MKTLDKWQEKAYRMDNDLFIRVLMQGTGPNGPVLAIYNGIFLGKRHRLISIMEKSLHELKLNWSTECSEMTWIESMVYIGGYVNATPVDLLERKPAFLNNFKAKSDYTRGLIQTEGLKVLRDLHRGDFSLLTIMNPLGGKVDEVMEYETAYVHRGATYMIQYVVTTQDTSQKTTAKNHEFMTKVYDTMASHIPTLDGIRESYVNYKDLDLGLTDLCPSNCSCPDSWGHAYYKRNFDRLVRVKTRVDPYSFFLFEQSIPLSHKQGECLKFS</sequence>
<evidence type="ECO:0000256" key="1">
    <source>
        <dbReference type="ARBA" id="ARBA00022630"/>
    </source>
</evidence>
<keyword evidence="1" id="KW-0285">Flavoprotein</keyword>
<accession>A0A9N7NZM9</accession>
<proteinExistence type="predicted"/>
<name>A0A9N7NZM9_STRHE</name>
<dbReference type="PANTHER" id="PTHR32448">
    <property type="entry name" value="OS08G0158400 PROTEIN"/>
    <property type="match status" value="1"/>
</dbReference>
<keyword evidence="2" id="KW-0274">FAD</keyword>
<reference evidence="4" key="1">
    <citation type="submission" date="2019-12" db="EMBL/GenBank/DDBJ databases">
        <authorList>
            <person name="Scholes J."/>
        </authorList>
    </citation>
    <scope>NUCLEOTIDE SEQUENCE</scope>
</reference>
<evidence type="ECO:0000313" key="5">
    <source>
        <dbReference type="Proteomes" id="UP001153555"/>
    </source>
</evidence>
<organism evidence="4 5">
    <name type="scientific">Striga hermonthica</name>
    <name type="common">Purple witchweed</name>
    <name type="synonym">Buchnera hermonthica</name>
    <dbReference type="NCBI Taxonomy" id="68872"/>
    <lineage>
        <taxon>Eukaryota</taxon>
        <taxon>Viridiplantae</taxon>
        <taxon>Streptophyta</taxon>
        <taxon>Embryophyta</taxon>
        <taxon>Tracheophyta</taxon>
        <taxon>Spermatophyta</taxon>
        <taxon>Magnoliopsida</taxon>
        <taxon>eudicotyledons</taxon>
        <taxon>Gunneridae</taxon>
        <taxon>Pentapetalae</taxon>
        <taxon>asterids</taxon>
        <taxon>lamiids</taxon>
        <taxon>Lamiales</taxon>
        <taxon>Orobanchaceae</taxon>
        <taxon>Buchnereae</taxon>
        <taxon>Striga</taxon>
    </lineage>
</organism>
<keyword evidence="5" id="KW-1185">Reference proteome</keyword>
<dbReference type="OrthoDB" id="407275at2759"/>
<dbReference type="AlphaFoldDB" id="A0A9N7NZM9"/>
<dbReference type="Pfam" id="PF08031">
    <property type="entry name" value="BBE"/>
    <property type="match status" value="1"/>
</dbReference>
<dbReference type="EMBL" id="CACSLK010034002">
    <property type="protein sequence ID" value="CAA0840643.1"/>
    <property type="molecule type" value="Genomic_DNA"/>
</dbReference>
<evidence type="ECO:0000256" key="2">
    <source>
        <dbReference type="ARBA" id="ARBA00022827"/>
    </source>
</evidence>
<dbReference type="Gene3D" id="3.40.462.20">
    <property type="match status" value="1"/>
</dbReference>
<dbReference type="Proteomes" id="UP001153555">
    <property type="component" value="Unassembled WGS sequence"/>
</dbReference>
<evidence type="ECO:0000313" key="4">
    <source>
        <dbReference type="EMBL" id="CAA0840643.1"/>
    </source>
</evidence>
<evidence type="ECO:0000259" key="3">
    <source>
        <dbReference type="Pfam" id="PF08031"/>
    </source>
</evidence>
<feature type="domain" description="Berberine/berberine-like" evidence="3">
    <location>
        <begin position="201"/>
        <end position="258"/>
    </location>
</feature>
<dbReference type="GO" id="GO:0050660">
    <property type="term" value="F:flavin adenine dinucleotide binding"/>
    <property type="evidence" value="ECO:0007669"/>
    <property type="project" value="InterPro"/>
</dbReference>
<dbReference type="InterPro" id="IPR012951">
    <property type="entry name" value="BBE"/>
</dbReference>
<dbReference type="GO" id="GO:0016491">
    <property type="term" value="F:oxidoreductase activity"/>
    <property type="evidence" value="ECO:0007669"/>
    <property type="project" value="InterPro"/>
</dbReference>
<comment type="caution">
    <text evidence="4">The sequence shown here is derived from an EMBL/GenBank/DDBJ whole genome shotgun (WGS) entry which is preliminary data.</text>
</comment>
<protein>
    <submittedName>
        <fullName evidence="4">FAD-binding Berberine family protein</fullName>
    </submittedName>
</protein>
<gene>
    <name evidence="4" type="ORF">SHERM_06685</name>
</gene>